<dbReference type="CDD" id="cd10950">
    <property type="entry name" value="CE4_BsYlxY_like"/>
    <property type="match status" value="1"/>
</dbReference>
<keyword evidence="3" id="KW-1185">Reference proteome</keyword>
<dbReference type="InterPro" id="IPR002509">
    <property type="entry name" value="NODB_dom"/>
</dbReference>
<dbReference type="Gene3D" id="3.20.20.370">
    <property type="entry name" value="Glycoside hydrolase/deacetylase"/>
    <property type="match status" value="1"/>
</dbReference>
<sequence length="328" mass="37207">MKRMTLQLFTFSSILLVTLGSVQNPYTSFYLSELKQPSVMMVSKQVDSLYDEIKSNVEKYEKSPQNAEVDKVWKATPGYNGLKVDIEASYENMKKEGMFDSKKLVYKEVPPSIHLSDLPPEPIYRGHPDKHMVSFIINVAWGNEYIPSMLETLKKHKVSATFFLEGRWVKENPDLAKMIVDAGHEVGNHSYNHPNLKTMTTSLVREQLVSTNNVIEATTGKKPTWFAPPSGSYRQEVVNIASELELGTILWSVDTIDWQKPTPETLIERVMNKVHPGALILMHPTDSTAKSLDSLIVRIKEKNLKLGHVTNLLSEKRVDLPPISQEKQ</sequence>
<dbReference type="InterPro" id="IPR011330">
    <property type="entry name" value="Glyco_hydro/deAcase_b/a-brl"/>
</dbReference>
<dbReference type="AlphaFoldDB" id="A0A6M0Q1P0"/>
<dbReference type="GO" id="GO:0016810">
    <property type="term" value="F:hydrolase activity, acting on carbon-nitrogen (but not peptide) bonds"/>
    <property type="evidence" value="ECO:0007669"/>
    <property type="project" value="InterPro"/>
</dbReference>
<name>A0A6M0Q1P0_9BACI</name>
<reference evidence="2 3" key="1">
    <citation type="submission" date="2020-02" db="EMBL/GenBank/DDBJ databases">
        <title>Bacillus aquiflavi sp. nov., isolated from yellow water of strong flavor Chinese baijiu in Yibin region of China.</title>
        <authorList>
            <person name="Xie J."/>
        </authorList>
    </citation>
    <scope>NUCLEOTIDE SEQUENCE [LARGE SCALE GENOMIC DNA]</scope>
    <source>
        <strain evidence="2 3">SA4</strain>
    </source>
</reference>
<dbReference type="EMBL" id="JAAIWM010000001">
    <property type="protein sequence ID" value="NEY70186.1"/>
    <property type="molecule type" value="Genomic_DNA"/>
</dbReference>
<dbReference type="RefSeq" id="WP_163176583.1">
    <property type="nucleotide sequence ID" value="NZ_JAAIWM010000001.1"/>
</dbReference>
<evidence type="ECO:0000313" key="2">
    <source>
        <dbReference type="EMBL" id="NEY70186.1"/>
    </source>
</evidence>
<comment type="caution">
    <text evidence="2">The sequence shown here is derived from an EMBL/GenBank/DDBJ whole genome shotgun (WGS) entry which is preliminary data.</text>
</comment>
<dbReference type="GO" id="GO:0016020">
    <property type="term" value="C:membrane"/>
    <property type="evidence" value="ECO:0007669"/>
    <property type="project" value="TreeGrafter"/>
</dbReference>
<dbReference type="InterPro" id="IPR050248">
    <property type="entry name" value="Polysacc_deacetylase_ArnD"/>
</dbReference>
<dbReference type="GO" id="GO:0005975">
    <property type="term" value="P:carbohydrate metabolic process"/>
    <property type="evidence" value="ECO:0007669"/>
    <property type="project" value="InterPro"/>
</dbReference>
<feature type="domain" description="NodB homology" evidence="1">
    <location>
        <begin position="131"/>
        <end position="307"/>
    </location>
</feature>
<proteinExistence type="predicted"/>
<evidence type="ECO:0000259" key="1">
    <source>
        <dbReference type="PROSITE" id="PS51677"/>
    </source>
</evidence>
<accession>A0A6M0Q1P0</accession>
<evidence type="ECO:0000313" key="3">
    <source>
        <dbReference type="Proteomes" id="UP000481043"/>
    </source>
</evidence>
<dbReference type="PROSITE" id="PS51677">
    <property type="entry name" value="NODB"/>
    <property type="match status" value="1"/>
</dbReference>
<dbReference type="Pfam" id="PF01522">
    <property type="entry name" value="Polysacc_deac_1"/>
    <property type="match status" value="1"/>
</dbReference>
<dbReference type="Proteomes" id="UP000481043">
    <property type="component" value="Unassembled WGS sequence"/>
</dbReference>
<dbReference type="PANTHER" id="PTHR10587">
    <property type="entry name" value="GLYCOSYL TRANSFERASE-RELATED"/>
    <property type="match status" value="1"/>
</dbReference>
<dbReference type="SUPFAM" id="SSF88713">
    <property type="entry name" value="Glycoside hydrolase/deacetylase"/>
    <property type="match status" value="1"/>
</dbReference>
<protein>
    <submittedName>
        <fullName evidence="2">Polysaccharide deacetylase family protein</fullName>
    </submittedName>
</protein>
<dbReference type="InterPro" id="IPR014228">
    <property type="entry name" value="Spore_polysacc_deacetyl_YlxY"/>
</dbReference>
<dbReference type="NCBIfam" id="TIGR02873">
    <property type="entry name" value="spore_ylxY"/>
    <property type="match status" value="1"/>
</dbReference>
<organism evidence="2 3">
    <name type="scientific">Bacillus mesophilus</name>
    <dbReference type="NCBI Taxonomy" id="1808955"/>
    <lineage>
        <taxon>Bacteria</taxon>
        <taxon>Bacillati</taxon>
        <taxon>Bacillota</taxon>
        <taxon>Bacilli</taxon>
        <taxon>Bacillales</taxon>
        <taxon>Bacillaceae</taxon>
        <taxon>Bacillus</taxon>
    </lineage>
</organism>
<gene>
    <name evidence="2" type="ORF">G4D63_00400</name>
</gene>
<dbReference type="PANTHER" id="PTHR10587:SF80">
    <property type="entry name" value="CHITOOLIGOSACCHARIDE DEACETYLASE"/>
    <property type="match status" value="1"/>
</dbReference>